<evidence type="ECO:0000259" key="5">
    <source>
        <dbReference type="PROSITE" id="PS51935"/>
    </source>
</evidence>
<evidence type="ECO:0000256" key="3">
    <source>
        <dbReference type="ARBA" id="ARBA00022801"/>
    </source>
</evidence>
<dbReference type="Pfam" id="PF00877">
    <property type="entry name" value="NLPC_P60"/>
    <property type="match status" value="1"/>
</dbReference>
<accession>A0A7C9HCB5</accession>
<keyword evidence="2" id="KW-0645">Protease</keyword>
<evidence type="ECO:0000256" key="2">
    <source>
        <dbReference type="ARBA" id="ARBA00022670"/>
    </source>
</evidence>
<reference evidence="6 7" key="1">
    <citation type="submission" date="2019-06" db="EMBL/GenBank/DDBJ databases">
        <title>Enrichment of Autotrophic Halophilic Microorganisms from Red Sea Brine Pool Using Microbial Electrosynthesis System.</title>
        <authorList>
            <person name="Alqahtani M.F."/>
            <person name="Bajracharya S."/>
            <person name="Katuri K.P."/>
            <person name="Ali M."/>
            <person name="Saikaly P.E."/>
        </authorList>
    </citation>
    <scope>NUCLEOTIDE SEQUENCE [LARGE SCALE GENOMIC DNA]</scope>
    <source>
        <strain evidence="6">MES6</strain>
    </source>
</reference>
<dbReference type="Proteomes" id="UP000483078">
    <property type="component" value="Unassembled WGS sequence"/>
</dbReference>
<comment type="similarity">
    <text evidence="1">Belongs to the peptidase C40 family.</text>
</comment>
<dbReference type="GO" id="GO:0008234">
    <property type="term" value="F:cysteine-type peptidase activity"/>
    <property type="evidence" value="ECO:0007669"/>
    <property type="project" value="UniProtKB-KW"/>
</dbReference>
<evidence type="ECO:0000313" key="7">
    <source>
        <dbReference type="Proteomes" id="UP000483078"/>
    </source>
</evidence>
<dbReference type="InterPro" id="IPR041382">
    <property type="entry name" value="SH3_16"/>
</dbReference>
<comment type="caution">
    <text evidence="6">The sequence shown here is derived from an EMBL/GenBank/DDBJ whole genome shotgun (WGS) entry which is preliminary data.</text>
</comment>
<keyword evidence="3" id="KW-0378">Hydrolase</keyword>
<keyword evidence="4" id="KW-0788">Thiol protease</keyword>
<dbReference type="GO" id="GO:0006508">
    <property type="term" value="P:proteolysis"/>
    <property type="evidence" value="ECO:0007669"/>
    <property type="project" value="UniProtKB-KW"/>
</dbReference>
<protein>
    <submittedName>
        <fullName evidence="6">NlpC/P60 family protein</fullName>
    </submittedName>
</protein>
<dbReference type="InterPro" id="IPR000064">
    <property type="entry name" value="NLP_P60_dom"/>
</dbReference>
<dbReference type="EMBL" id="VENJ01000033">
    <property type="protein sequence ID" value="MTJ06026.1"/>
    <property type="molecule type" value="Genomic_DNA"/>
</dbReference>
<name>A0A7C9HCB5_9RHOB</name>
<dbReference type="PROSITE" id="PS51935">
    <property type="entry name" value="NLPC_P60"/>
    <property type="match status" value="1"/>
</dbReference>
<dbReference type="RefSeq" id="WP_273251286.1">
    <property type="nucleotide sequence ID" value="NZ_VENJ01000033.1"/>
</dbReference>
<evidence type="ECO:0000313" key="6">
    <source>
        <dbReference type="EMBL" id="MTJ06026.1"/>
    </source>
</evidence>
<dbReference type="InterPro" id="IPR051794">
    <property type="entry name" value="PG_Endopeptidase_C40"/>
</dbReference>
<proteinExistence type="inferred from homology"/>
<dbReference type="PANTHER" id="PTHR47359">
    <property type="entry name" value="PEPTIDOGLYCAN DL-ENDOPEPTIDASE CWLO"/>
    <property type="match status" value="1"/>
</dbReference>
<dbReference type="PANTHER" id="PTHR47359:SF3">
    <property type="entry name" value="NLP_P60 DOMAIN-CONTAINING PROTEIN-RELATED"/>
    <property type="match status" value="1"/>
</dbReference>
<dbReference type="AlphaFoldDB" id="A0A7C9HCB5"/>
<gene>
    <name evidence="6" type="ORF">FH759_15265</name>
</gene>
<dbReference type="InterPro" id="IPR038765">
    <property type="entry name" value="Papain-like_cys_pep_sf"/>
</dbReference>
<dbReference type="Gene3D" id="3.90.1720.10">
    <property type="entry name" value="endopeptidase domain like (from Nostoc punctiforme)"/>
    <property type="match status" value="1"/>
</dbReference>
<organism evidence="6 7">
    <name type="scientific">Sediminimonas qiaohouensis</name>
    <dbReference type="NCBI Taxonomy" id="552061"/>
    <lineage>
        <taxon>Bacteria</taxon>
        <taxon>Pseudomonadati</taxon>
        <taxon>Pseudomonadota</taxon>
        <taxon>Alphaproteobacteria</taxon>
        <taxon>Rhodobacterales</taxon>
        <taxon>Roseobacteraceae</taxon>
        <taxon>Sediminimonas</taxon>
    </lineage>
</organism>
<sequence>MTDRRSIPDPTLSRENTPAAIARPVVDLRRSAGGARDRQLLMGEKVAVLGRSAGYAHVRVEKDGYHGFVLQDVLGPSSEATHRISAASSHAYTQADIKSPDLLALSFGSRVSALRESSDFIETELGYIPKQHVRPADSTERDPVEVARLFLGTPYLWGGNSRWGIDCSGLVQAAFLACGIACPGDSDQQQEHFGAPLPDGTSRKAGDLLFWHGHVALVLDGRSLIHANAHHMATRIEDMQAAMARIEKQGLPLLAHVRP</sequence>
<dbReference type="SUPFAM" id="SSF54001">
    <property type="entry name" value="Cysteine proteinases"/>
    <property type="match status" value="1"/>
</dbReference>
<dbReference type="Pfam" id="PF18348">
    <property type="entry name" value="SH3_16"/>
    <property type="match status" value="1"/>
</dbReference>
<feature type="domain" description="NlpC/P60" evidence="5">
    <location>
        <begin position="137"/>
        <end position="259"/>
    </location>
</feature>
<evidence type="ECO:0000256" key="4">
    <source>
        <dbReference type="ARBA" id="ARBA00022807"/>
    </source>
</evidence>
<evidence type="ECO:0000256" key="1">
    <source>
        <dbReference type="ARBA" id="ARBA00007074"/>
    </source>
</evidence>